<evidence type="ECO:0000256" key="1">
    <source>
        <dbReference type="SAM" id="MobiDB-lite"/>
    </source>
</evidence>
<comment type="caution">
    <text evidence="2">The sequence shown here is derived from an EMBL/GenBank/DDBJ whole genome shotgun (WGS) entry which is preliminary data.</text>
</comment>
<evidence type="ECO:0000313" key="3">
    <source>
        <dbReference type="Proteomes" id="UP001066276"/>
    </source>
</evidence>
<gene>
    <name evidence="2" type="ORF">NDU88_003375</name>
</gene>
<feature type="compositionally biased region" description="Polar residues" evidence="1">
    <location>
        <begin position="18"/>
        <end position="31"/>
    </location>
</feature>
<evidence type="ECO:0000313" key="2">
    <source>
        <dbReference type="EMBL" id="KAJ1171514.1"/>
    </source>
</evidence>
<dbReference type="AlphaFoldDB" id="A0AAV7T4T4"/>
<sequence length="101" mass="11036">MSSRQFNELQGPMGAAFGSSTTAQCHSQSWELSDPAPHASSPCGTQRRIPSRSPRIARVTPKTEWPQPRTHPAPVPAHLCSLRLLGTQHAVMDMNARPNAR</sequence>
<accession>A0AAV7T4T4</accession>
<feature type="compositionally biased region" description="Low complexity" evidence="1">
    <location>
        <begin position="47"/>
        <end position="56"/>
    </location>
</feature>
<dbReference type="EMBL" id="JANPWB010000007">
    <property type="protein sequence ID" value="KAJ1171514.1"/>
    <property type="molecule type" value="Genomic_DNA"/>
</dbReference>
<organism evidence="2 3">
    <name type="scientific">Pleurodeles waltl</name>
    <name type="common">Iberian ribbed newt</name>
    <dbReference type="NCBI Taxonomy" id="8319"/>
    <lineage>
        <taxon>Eukaryota</taxon>
        <taxon>Metazoa</taxon>
        <taxon>Chordata</taxon>
        <taxon>Craniata</taxon>
        <taxon>Vertebrata</taxon>
        <taxon>Euteleostomi</taxon>
        <taxon>Amphibia</taxon>
        <taxon>Batrachia</taxon>
        <taxon>Caudata</taxon>
        <taxon>Salamandroidea</taxon>
        <taxon>Salamandridae</taxon>
        <taxon>Pleurodelinae</taxon>
        <taxon>Pleurodeles</taxon>
    </lineage>
</organism>
<dbReference type="Proteomes" id="UP001066276">
    <property type="component" value="Chromosome 4_1"/>
</dbReference>
<name>A0AAV7T4T4_PLEWA</name>
<reference evidence="2" key="1">
    <citation type="journal article" date="2022" name="bioRxiv">
        <title>Sequencing and chromosome-scale assembly of the giantPleurodeles waltlgenome.</title>
        <authorList>
            <person name="Brown T."/>
            <person name="Elewa A."/>
            <person name="Iarovenko S."/>
            <person name="Subramanian E."/>
            <person name="Araus A.J."/>
            <person name="Petzold A."/>
            <person name="Susuki M."/>
            <person name="Suzuki K.-i.T."/>
            <person name="Hayashi T."/>
            <person name="Toyoda A."/>
            <person name="Oliveira C."/>
            <person name="Osipova E."/>
            <person name="Leigh N.D."/>
            <person name="Simon A."/>
            <person name="Yun M.H."/>
        </authorList>
    </citation>
    <scope>NUCLEOTIDE SEQUENCE</scope>
    <source>
        <strain evidence="2">20211129_DDA</strain>
        <tissue evidence="2">Liver</tissue>
    </source>
</reference>
<proteinExistence type="predicted"/>
<feature type="region of interest" description="Disordered" evidence="1">
    <location>
        <begin position="1"/>
        <end position="72"/>
    </location>
</feature>
<keyword evidence="3" id="KW-1185">Reference proteome</keyword>
<protein>
    <submittedName>
        <fullName evidence="2">Uncharacterized protein</fullName>
    </submittedName>
</protein>